<name>A0ACC0XS41_9ROSI</name>
<comment type="caution">
    <text evidence="1">The sequence shown here is derived from an EMBL/GenBank/DDBJ whole genome shotgun (WGS) entry which is preliminary data.</text>
</comment>
<gene>
    <name evidence="1" type="ORF">Pint_30915</name>
</gene>
<accession>A0ACC0XS41</accession>
<sequence>MILSKYGSSLQFCTCRDKKWKEYRYVNKGWRILDIIVFDGRIYVLNSDSQIGIFNLRSCDLRFLELKFAPYIGVYFDKQVRLVASNDQLFVVDSPELYRIDLSRMEWVKLYNLGEDQALFRGNDGKMCSKVINPSKWGGQSNCIHSISISSTCVLQPRKTITTELPEQGFGKCYDCNKICSLYFLNQIENVRDE</sequence>
<evidence type="ECO:0000313" key="2">
    <source>
        <dbReference type="Proteomes" id="UP001163603"/>
    </source>
</evidence>
<proteinExistence type="predicted"/>
<protein>
    <submittedName>
        <fullName evidence="1">Uncharacterized protein</fullName>
    </submittedName>
</protein>
<keyword evidence="2" id="KW-1185">Reference proteome</keyword>
<dbReference type="Proteomes" id="UP001163603">
    <property type="component" value="Chromosome 11"/>
</dbReference>
<organism evidence="1 2">
    <name type="scientific">Pistacia integerrima</name>
    <dbReference type="NCBI Taxonomy" id="434235"/>
    <lineage>
        <taxon>Eukaryota</taxon>
        <taxon>Viridiplantae</taxon>
        <taxon>Streptophyta</taxon>
        <taxon>Embryophyta</taxon>
        <taxon>Tracheophyta</taxon>
        <taxon>Spermatophyta</taxon>
        <taxon>Magnoliopsida</taxon>
        <taxon>eudicotyledons</taxon>
        <taxon>Gunneridae</taxon>
        <taxon>Pentapetalae</taxon>
        <taxon>rosids</taxon>
        <taxon>malvids</taxon>
        <taxon>Sapindales</taxon>
        <taxon>Anacardiaceae</taxon>
        <taxon>Pistacia</taxon>
    </lineage>
</organism>
<reference evidence="2" key="1">
    <citation type="journal article" date="2023" name="G3 (Bethesda)">
        <title>Genome assembly and association tests identify interacting loci associated with vigor, precocity, and sex in interspecific pistachio rootstocks.</title>
        <authorList>
            <person name="Palmer W."/>
            <person name="Jacygrad E."/>
            <person name="Sagayaradj S."/>
            <person name="Cavanaugh K."/>
            <person name="Han R."/>
            <person name="Bertier L."/>
            <person name="Beede B."/>
            <person name="Kafkas S."/>
            <person name="Golino D."/>
            <person name="Preece J."/>
            <person name="Michelmore R."/>
        </authorList>
    </citation>
    <scope>NUCLEOTIDE SEQUENCE [LARGE SCALE GENOMIC DNA]</scope>
</reference>
<evidence type="ECO:0000313" key="1">
    <source>
        <dbReference type="EMBL" id="KAJ0021201.1"/>
    </source>
</evidence>
<dbReference type="EMBL" id="CM047746">
    <property type="protein sequence ID" value="KAJ0021201.1"/>
    <property type="molecule type" value="Genomic_DNA"/>
</dbReference>